<evidence type="ECO:0000256" key="5">
    <source>
        <dbReference type="ARBA" id="ARBA00023008"/>
    </source>
</evidence>
<dbReference type="InterPro" id="IPR006121">
    <property type="entry name" value="HMA_dom"/>
</dbReference>
<evidence type="ECO:0000256" key="2">
    <source>
        <dbReference type="ARBA" id="ARBA00015313"/>
    </source>
</evidence>
<dbReference type="InterPro" id="IPR036163">
    <property type="entry name" value="HMA_dom_sf"/>
</dbReference>
<evidence type="ECO:0000256" key="1">
    <source>
        <dbReference type="ARBA" id="ARBA00004496"/>
    </source>
</evidence>
<proteinExistence type="predicted"/>
<keyword evidence="6" id="KW-0143">Chaperone</keyword>
<dbReference type="Proteomes" id="UP000447833">
    <property type="component" value="Unassembled WGS sequence"/>
</dbReference>
<feature type="domain" description="HMA" evidence="7">
    <location>
        <begin position="2"/>
        <end position="68"/>
    </location>
</feature>
<accession>A0A845F4V2</accession>
<reference evidence="8 9" key="1">
    <citation type="submission" date="2019-11" db="EMBL/GenBank/DDBJ databases">
        <title>Genome sequences of 17 halophilic strains isolated from different environments.</title>
        <authorList>
            <person name="Furrow R.E."/>
        </authorList>
    </citation>
    <scope>NUCLEOTIDE SEQUENCE [LARGE SCALE GENOMIC DNA]</scope>
    <source>
        <strain evidence="8 9">22506_14_FS</strain>
    </source>
</reference>
<protein>
    <recommendedName>
        <fullName evidence="2">Copper chaperone CopZ</fullName>
    </recommendedName>
</protein>
<dbReference type="InterPro" id="IPR017969">
    <property type="entry name" value="Heavy-metal-associated_CS"/>
</dbReference>
<name>A0A845F4V2_9BACL</name>
<dbReference type="FunFam" id="3.30.70.100:FF:000005">
    <property type="entry name" value="Copper-exporting P-type ATPase A"/>
    <property type="match status" value="1"/>
</dbReference>
<keyword evidence="4" id="KW-0479">Metal-binding</keyword>
<dbReference type="Gene3D" id="3.30.70.100">
    <property type="match status" value="1"/>
</dbReference>
<dbReference type="SUPFAM" id="SSF55008">
    <property type="entry name" value="HMA, heavy metal-associated domain"/>
    <property type="match status" value="1"/>
</dbReference>
<dbReference type="EMBL" id="WMEY01000014">
    <property type="protein sequence ID" value="MYL66023.1"/>
    <property type="molecule type" value="Genomic_DNA"/>
</dbReference>
<sequence>MEQTTLKIEGMTCDHCKAAVTNALTELDGVAEVDVNVKEGTAKVSYDSSSVSVSEMNEAVEEQGYDIV</sequence>
<evidence type="ECO:0000313" key="8">
    <source>
        <dbReference type="EMBL" id="MYL66023.1"/>
    </source>
</evidence>
<dbReference type="InterPro" id="IPR049740">
    <property type="entry name" value="CopZ"/>
</dbReference>
<evidence type="ECO:0000256" key="6">
    <source>
        <dbReference type="ARBA" id="ARBA00023186"/>
    </source>
</evidence>
<evidence type="ECO:0000313" key="9">
    <source>
        <dbReference type="Proteomes" id="UP000447833"/>
    </source>
</evidence>
<dbReference type="PANTHER" id="PTHR46594:SF4">
    <property type="entry name" value="P-TYPE CATION-TRANSPORTING ATPASE"/>
    <property type="match status" value="1"/>
</dbReference>
<dbReference type="PRINTS" id="PR00946">
    <property type="entry name" value="HGSCAVENGER"/>
</dbReference>
<evidence type="ECO:0000259" key="7">
    <source>
        <dbReference type="PROSITE" id="PS50846"/>
    </source>
</evidence>
<dbReference type="RefSeq" id="WP_160921700.1">
    <property type="nucleotide sequence ID" value="NZ_WMEY01000014.1"/>
</dbReference>
<evidence type="ECO:0000256" key="4">
    <source>
        <dbReference type="ARBA" id="ARBA00022723"/>
    </source>
</evidence>
<comment type="subcellular location">
    <subcellularLocation>
        <location evidence="1">Cytoplasm</location>
    </subcellularLocation>
</comment>
<dbReference type="InterPro" id="IPR006122">
    <property type="entry name" value="HMA_Cu_ion-bd"/>
</dbReference>
<dbReference type="GO" id="GO:0005737">
    <property type="term" value="C:cytoplasm"/>
    <property type="evidence" value="ECO:0007669"/>
    <property type="project" value="UniProtKB-SubCell"/>
</dbReference>
<keyword evidence="3" id="KW-0963">Cytoplasm</keyword>
<dbReference type="PROSITE" id="PS01047">
    <property type="entry name" value="HMA_1"/>
    <property type="match status" value="1"/>
</dbReference>
<dbReference type="AlphaFoldDB" id="A0A845F4V2"/>
<gene>
    <name evidence="8" type="primary">copZ</name>
    <name evidence="8" type="ORF">GLW07_22110</name>
</gene>
<organism evidence="8 9">
    <name type="scientific">Guptibacillus hwajinpoensis</name>
    <dbReference type="NCBI Taxonomy" id="208199"/>
    <lineage>
        <taxon>Bacteria</taxon>
        <taxon>Bacillati</taxon>
        <taxon>Bacillota</taxon>
        <taxon>Bacilli</taxon>
        <taxon>Bacillales</taxon>
        <taxon>Guptibacillaceae</taxon>
        <taxon>Guptibacillus</taxon>
    </lineage>
</organism>
<dbReference type="GO" id="GO:0005507">
    <property type="term" value="F:copper ion binding"/>
    <property type="evidence" value="ECO:0007669"/>
    <property type="project" value="InterPro"/>
</dbReference>
<dbReference type="PANTHER" id="PTHR46594">
    <property type="entry name" value="P-TYPE CATION-TRANSPORTING ATPASE"/>
    <property type="match status" value="1"/>
</dbReference>
<keyword evidence="5" id="KW-0186">Copper</keyword>
<dbReference type="CDD" id="cd00371">
    <property type="entry name" value="HMA"/>
    <property type="match status" value="1"/>
</dbReference>
<dbReference type="NCBIfam" id="NF033795">
    <property type="entry name" value="chaper_CopZ_Bs"/>
    <property type="match status" value="1"/>
</dbReference>
<dbReference type="NCBIfam" id="TIGR00003">
    <property type="entry name" value="copper ion binding protein"/>
    <property type="match status" value="1"/>
</dbReference>
<dbReference type="Pfam" id="PF00403">
    <property type="entry name" value="HMA"/>
    <property type="match status" value="1"/>
</dbReference>
<evidence type="ECO:0000256" key="3">
    <source>
        <dbReference type="ARBA" id="ARBA00022490"/>
    </source>
</evidence>
<dbReference type="InterPro" id="IPR001802">
    <property type="entry name" value="MerP/CopZ"/>
</dbReference>
<comment type="caution">
    <text evidence="8">The sequence shown here is derived from an EMBL/GenBank/DDBJ whole genome shotgun (WGS) entry which is preliminary data.</text>
</comment>
<dbReference type="PROSITE" id="PS50846">
    <property type="entry name" value="HMA_2"/>
    <property type="match status" value="1"/>
</dbReference>